<reference evidence="3" key="1">
    <citation type="submission" date="2023-10" db="EMBL/GenBank/DDBJ databases">
        <authorList>
            <person name="Chen Y."/>
            <person name="Shah S."/>
            <person name="Dougan E. K."/>
            <person name="Thang M."/>
            <person name="Chan C."/>
        </authorList>
    </citation>
    <scope>NUCLEOTIDE SEQUENCE [LARGE SCALE GENOMIC DNA]</scope>
</reference>
<feature type="domain" description="G" evidence="2">
    <location>
        <begin position="222"/>
        <end position="338"/>
    </location>
</feature>
<proteinExistence type="predicted"/>
<dbReference type="CDD" id="cd00882">
    <property type="entry name" value="Ras_like_GTPase"/>
    <property type="match status" value="1"/>
</dbReference>
<dbReference type="EMBL" id="CAUYUJ010012726">
    <property type="protein sequence ID" value="CAK0834507.1"/>
    <property type="molecule type" value="Genomic_DNA"/>
</dbReference>
<dbReference type="SUPFAM" id="SSF52540">
    <property type="entry name" value="P-loop containing nucleoside triphosphate hydrolases"/>
    <property type="match status" value="1"/>
</dbReference>
<dbReference type="Pfam" id="PF01926">
    <property type="entry name" value="MMR_HSR1"/>
    <property type="match status" value="1"/>
</dbReference>
<keyword evidence="4" id="KW-1185">Reference proteome</keyword>
<evidence type="ECO:0000313" key="3">
    <source>
        <dbReference type="EMBL" id="CAK0834507.1"/>
    </source>
</evidence>
<evidence type="ECO:0000256" key="1">
    <source>
        <dbReference type="SAM" id="MobiDB-lite"/>
    </source>
</evidence>
<protein>
    <recommendedName>
        <fullName evidence="2">G domain-containing protein</fullName>
    </recommendedName>
</protein>
<accession>A0ABN9SRA6</accession>
<feature type="region of interest" description="Disordered" evidence="1">
    <location>
        <begin position="449"/>
        <end position="470"/>
    </location>
</feature>
<dbReference type="Proteomes" id="UP001189429">
    <property type="component" value="Unassembled WGS sequence"/>
</dbReference>
<evidence type="ECO:0000313" key="4">
    <source>
        <dbReference type="Proteomes" id="UP001189429"/>
    </source>
</evidence>
<name>A0ABN9SRA6_9DINO</name>
<gene>
    <name evidence="3" type="ORF">PCOR1329_LOCUS31914</name>
</gene>
<organism evidence="3 4">
    <name type="scientific">Prorocentrum cordatum</name>
    <dbReference type="NCBI Taxonomy" id="2364126"/>
    <lineage>
        <taxon>Eukaryota</taxon>
        <taxon>Sar</taxon>
        <taxon>Alveolata</taxon>
        <taxon>Dinophyceae</taxon>
        <taxon>Prorocentrales</taxon>
        <taxon>Prorocentraceae</taxon>
        <taxon>Prorocentrum</taxon>
    </lineage>
</organism>
<dbReference type="Gene3D" id="3.40.50.300">
    <property type="entry name" value="P-loop containing nucleotide triphosphate hydrolases"/>
    <property type="match status" value="1"/>
</dbReference>
<dbReference type="InterPro" id="IPR027417">
    <property type="entry name" value="P-loop_NTPase"/>
</dbReference>
<dbReference type="InterPro" id="IPR006073">
    <property type="entry name" value="GTP-bd"/>
</dbReference>
<feature type="region of interest" description="Disordered" evidence="1">
    <location>
        <begin position="1"/>
        <end position="27"/>
    </location>
</feature>
<feature type="region of interest" description="Disordered" evidence="1">
    <location>
        <begin position="496"/>
        <end position="519"/>
    </location>
</feature>
<sequence length="667" mass="73543">MSGKNEASRSPDGPAPASRRRNSLSRAVSYVRQSLPGLPGRRASRAAARLLIATQTSRDKEVARERLEDACNACSVEALQEAIRYAGEKDLDTDEMYSDAYMKAVVKLAKEERKQEARTRLADACEKGKKAGLQEAIGAAKEEGLTSEDLIVAENLLESVERKLAAMGELKKAYLGILKSSDHGSDAFQAKLNAFKVSLGQAGNAGFDAAQLTLRLDAPRWLFVGNPGAGKSTLMNCKAKEIMFKSNLSSGRGVTFQLDIDMDEDWNVYFDTPGLADVALRKEAAESISRALGKGGKFRVIIVVLQQQGRVRPEDRTTMKLILDAIPEIGTQYTVVVNQCGIGAMKKFEENGEFRKTFLSYLFQGMPNPTDRVFFLPTVTVMDGAEDQIMPLPEHFSKFLDEAPYVELKPGQAKEVNSDTYDDALTKIAELKEQSEEEKQHILKQVEDAKKANDAMAKRAEEEKDRLEKQVAEARKAAEVERAKALKAQEEYQKKEKKEKEEFQRQVKHQQEELEKERRKLMEDEAKNRQKLQEEARIKMEAALKKHQSDKAAADKAKEELARQFAEEKQKLQGMYIEKVREAEEDAKRKERAMKDEYDKSVRQANLELERQIRPAATGAVAAPAAAGASGAAIAAMIGMGAGAICGGPAGAAAGSALGSWIGGLFG</sequence>
<comment type="caution">
    <text evidence="3">The sequence shown here is derived from an EMBL/GenBank/DDBJ whole genome shotgun (WGS) entry which is preliminary data.</text>
</comment>
<evidence type="ECO:0000259" key="2">
    <source>
        <dbReference type="Pfam" id="PF01926"/>
    </source>
</evidence>